<feature type="transmembrane region" description="Helical" evidence="8">
    <location>
        <begin position="75"/>
        <end position="95"/>
    </location>
</feature>
<reference evidence="10 11" key="1">
    <citation type="submission" date="2018-01" db="EMBL/GenBank/DDBJ databases">
        <title>Whole genome sequencing of Histamine producing bacteria.</title>
        <authorList>
            <person name="Butler K."/>
        </authorList>
    </citation>
    <scope>NUCLEOTIDE SEQUENCE [LARGE SCALE GENOMIC DNA]</scope>
    <source>
        <strain evidence="10 11">JCM 12947</strain>
    </source>
</reference>
<comment type="function">
    <text evidence="1">May be specifically involved in the processing, transport, and/or maturation of the MADH beta-subunit.</text>
</comment>
<evidence type="ECO:0000256" key="8">
    <source>
        <dbReference type="SAM" id="Phobius"/>
    </source>
</evidence>
<dbReference type="Pfam" id="PF07291">
    <property type="entry name" value="MauE"/>
    <property type="match status" value="1"/>
</dbReference>
<organism evidence="10 11">
    <name type="scientific">Photobacterium frigidiphilum</name>
    <dbReference type="NCBI Taxonomy" id="264736"/>
    <lineage>
        <taxon>Bacteria</taxon>
        <taxon>Pseudomonadati</taxon>
        <taxon>Pseudomonadota</taxon>
        <taxon>Gammaproteobacteria</taxon>
        <taxon>Vibrionales</taxon>
        <taxon>Vibrionaceae</taxon>
        <taxon>Photobacterium</taxon>
    </lineage>
</organism>
<dbReference type="GO" id="GO:0016020">
    <property type="term" value="C:membrane"/>
    <property type="evidence" value="ECO:0007669"/>
    <property type="project" value="UniProtKB-SubCell"/>
</dbReference>
<proteinExistence type="predicted"/>
<dbReference type="AlphaFoldDB" id="A0A2T3JHM0"/>
<feature type="domain" description="Methylamine utilisation protein MauE" evidence="9">
    <location>
        <begin position="6"/>
        <end position="128"/>
    </location>
</feature>
<evidence type="ECO:0000313" key="10">
    <source>
        <dbReference type="EMBL" id="PSU48353.1"/>
    </source>
</evidence>
<comment type="caution">
    <text evidence="10">The sequence shown here is derived from an EMBL/GenBank/DDBJ whole genome shotgun (WGS) entry which is preliminary data.</text>
</comment>
<evidence type="ECO:0000256" key="3">
    <source>
        <dbReference type="ARBA" id="ARBA00004856"/>
    </source>
</evidence>
<feature type="transmembrane region" description="Helical" evidence="8">
    <location>
        <begin position="115"/>
        <end position="135"/>
    </location>
</feature>
<evidence type="ECO:0000259" key="9">
    <source>
        <dbReference type="Pfam" id="PF07291"/>
    </source>
</evidence>
<evidence type="ECO:0000256" key="1">
    <source>
        <dbReference type="ARBA" id="ARBA00003475"/>
    </source>
</evidence>
<sequence length="148" mass="16560">MKIKGYVHRFITCFVFFTVAAIAIKGFFMPEHTGVLLIDTGLIPAMYVEPITFAFPFALTVCALLAYFDIASLKPTIFCFTLYTFLAGFAIQQGLNLDCNCYVTGSLESLVYRELEPQFFILLIVTIVACALHVFNAQNSVQNPPYMV</sequence>
<protein>
    <recommendedName>
        <fullName evidence="4">Methylamine utilization protein MauE</fullName>
    </recommendedName>
</protein>
<comment type="pathway">
    <text evidence="3">One-carbon metabolism; methylamine degradation.</text>
</comment>
<keyword evidence="6 8" id="KW-1133">Transmembrane helix</keyword>
<evidence type="ECO:0000256" key="4">
    <source>
        <dbReference type="ARBA" id="ARBA00019078"/>
    </source>
</evidence>
<gene>
    <name evidence="10" type="ORF">C9J12_12125</name>
</gene>
<evidence type="ECO:0000256" key="2">
    <source>
        <dbReference type="ARBA" id="ARBA00004141"/>
    </source>
</evidence>
<feature type="transmembrane region" description="Helical" evidence="8">
    <location>
        <begin position="48"/>
        <end position="68"/>
    </location>
</feature>
<dbReference type="Proteomes" id="UP000240987">
    <property type="component" value="Unassembled WGS sequence"/>
</dbReference>
<dbReference type="GO" id="GO:0030416">
    <property type="term" value="P:methylamine metabolic process"/>
    <property type="evidence" value="ECO:0007669"/>
    <property type="project" value="InterPro"/>
</dbReference>
<keyword evidence="11" id="KW-1185">Reference proteome</keyword>
<evidence type="ECO:0000313" key="11">
    <source>
        <dbReference type="Proteomes" id="UP000240987"/>
    </source>
</evidence>
<comment type="subcellular location">
    <subcellularLocation>
        <location evidence="2">Membrane</location>
        <topology evidence="2">Multi-pass membrane protein</topology>
    </subcellularLocation>
</comment>
<dbReference type="OrthoDB" id="5815076at2"/>
<feature type="transmembrane region" description="Helical" evidence="8">
    <location>
        <begin position="7"/>
        <end position="28"/>
    </location>
</feature>
<keyword evidence="5 8" id="KW-0812">Transmembrane</keyword>
<accession>A0A2T3JHM0</accession>
<keyword evidence="7 8" id="KW-0472">Membrane</keyword>
<evidence type="ECO:0000256" key="7">
    <source>
        <dbReference type="ARBA" id="ARBA00023136"/>
    </source>
</evidence>
<dbReference type="RefSeq" id="WP_107242955.1">
    <property type="nucleotide sequence ID" value="NZ_PYMJ01000010.1"/>
</dbReference>
<dbReference type="EMBL" id="PYMJ01000010">
    <property type="protein sequence ID" value="PSU48353.1"/>
    <property type="molecule type" value="Genomic_DNA"/>
</dbReference>
<name>A0A2T3JHM0_9GAMM</name>
<evidence type="ECO:0000256" key="6">
    <source>
        <dbReference type="ARBA" id="ARBA00022989"/>
    </source>
</evidence>
<dbReference type="InterPro" id="IPR009908">
    <property type="entry name" value="Methylamine_util_MauE"/>
</dbReference>
<evidence type="ECO:0000256" key="5">
    <source>
        <dbReference type="ARBA" id="ARBA00022692"/>
    </source>
</evidence>